<dbReference type="InterPro" id="IPR024524">
    <property type="entry name" value="DUF3800"/>
</dbReference>
<dbReference type="EMBL" id="FQUY01000009">
    <property type="protein sequence ID" value="SHE99723.1"/>
    <property type="molecule type" value="Genomic_DNA"/>
</dbReference>
<evidence type="ECO:0008006" key="3">
    <source>
        <dbReference type="Google" id="ProtNLM"/>
    </source>
</evidence>
<accession>A0A1M4Y2C2</accession>
<dbReference type="RefSeq" id="WP_073238392.1">
    <property type="nucleotide sequence ID" value="NZ_FQUY01000009.1"/>
</dbReference>
<keyword evidence="2" id="KW-1185">Reference proteome</keyword>
<evidence type="ECO:0000313" key="2">
    <source>
        <dbReference type="Proteomes" id="UP000184148"/>
    </source>
</evidence>
<evidence type="ECO:0000313" key="1">
    <source>
        <dbReference type="EMBL" id="SHE99723.1"/>
    </source>
</evidence>
<reference evidence="2" key="1">
    <citation type="submission" date="2016-11" db="EMBL/GenBank/DDBJ databases">
        <authorList>
            <person name="Varghese N."/>
            <person name="Submissions S."/>
        </authorList>
    </citation>
    <scope>NUCLEOTIDE SEQUENCE [LARGE SCALE GENOMIC DNA]</scope>
    <source>
        <strain evidence="2">DSM 12395</strain>
    </source>
</reference>
<name>A0A1M4Y2C2_9FIRM</name>
<dbReference type="AlphaFoldDB" id="A0A1M4Y2C2"/>
<protein>
    <recommendedName>
        <fullName evidence="3">DUF3800 domain-containing protein</fullName>
    </recommendedName>
</protein>
<sequence length="246" mass="28500">MLAFADQSGCLHPNDPVKRPVLLTLCMDERDVGDLTRRIHNIKERIFGPEDENNPREIKSVNLLNPKSLTVRTNNKQLTDEVLNAIAGYNVAVFAAVMERPNNPLPIESSNVLPNRYRFLLERISHEAERRKDLALLVFDEESKDKIMWKAINNYLFKHNIGKTLHILEMPLFVKSIITPGVQVADLMAGVVRHFYELDLDKHPPNNGFEKWIAELYSIINQLTYNYLNERNTKNFGIFLMPRNNY</sequence>
<dbReference type="Pfam" id="PF12686">
    <property type="entry name" value="DUF3800"/>
    <property type="match status" value="1"/>
</dbReference>
<dbReference type="Proteomes" id="UP000184148">
    <property type="component" value="Unassembled WGS sequence"/>
</dbReference>
<proteinExistence type="predicted"/>
<organism evidence="1 2">
    <name type="scientific">Desulforamulus putei DSM 12395</name>
    <dbReference type="NCBI Taxonomy" id="1121429"/>
    <lineage>
        <taxon>Bacteria</taxon>
        <taxon>Bacillati</taxon>
        <taxon>Bacillota</taxon>
        <taxon>Clostridia</taxon>
        <taxon>Eubacteriales</taxon>
        <taxon>Peptococcaceae</taxon>
        <taxon>Desulforamulus</taxon>
    </lineage>
</organism>
<gene>
    <name evidence="1" type="ORF">SAMN02745133_01612</name>
</gene>
<dbReference type="OrthoDB" id="2083472at2"/>